<dbReference type="PANTHER" id="PTHR12984">
    <property type="entry name" value="SCY1-RELATED S/T PROTEIN KINASE-LIKE"/>
    <property type="match status" value="1"/>
</dbReference>
<keyword evidence="5" id="KW-1185">Reference proteome</keyword>
<feature type="compositionally biased region" description="Polar residues" evidence="2">
    <location>
        <begin position="829"/>
        <end position="844"/>
    </location>
</feature>
<dbReference type="SUPFAM" id="SSF56112">
    <property type="entry name" value="Protein kinase-like (PK-like)"/>
    <property type="match status" value="2"/>
</dbReference>
<dbReference type="Gene3D" id="1.25.10.10">
    <property type="entry name" value="Leucine-rich Repeat Variant"/>
    <property type="match status" value="2"/>
</dbReference>
<evidence type="ECO:0000313" key="5">
    <source>
        <dbReference type="Proteomes" id="UP000626092"/>
    </source>
</evidence>
<dbReference type="GO" id="GO:0004672">
    <property type="term" value="F:protein kinase activity"/>
    <property type="evidence" value="ECO:0007669"/>
    <property type="project" value="InterPro"/>
</dbReference>
<dbReference type="InterPro" id="IPR025322">
    <property type="entry name" value="PADRE_dom"/>
</dbReference>
<dbReference type="GO" id="GO:0005524">
    <property type="term" value="F:ATP binding"/>
    <property type="evidence" value="ECO:0007669"/>
    <property type="project" value="InterPro"/>
</dbReference>
<comment type="caution">
    <text evidence="4">The sequence shown here is derived from an EMBL/GenBank/DDBJ whole genome shotgun (WGS) entry which is preliminary data.</text>
</comment>
<dbReference type="EMBL" id="WJXA01000003">
    <property type="protein sequence ID" value="KAF7147582.1"/>
    <property type="molecule type" value="Genomic_DNA"/>
</dbReference>
<dbReference type="SUPFAM" id="SSF48371">
    <property type="entry name" value="ARM repeat"/>
    <property type="match status" value="2"/>
</dbReference>
<name>A0A834LRM0_RHOSS</name>
<feature type="repeat" description="HEAT" evidence="1">
    <location>
        <begin position="1140"/>
        <end position="1178"/>
    </location>
</feature>
<proteinExistence type="predicted"/>
<feature type="compositionally biased region" description="Basic and acidic residues" evidence="2">
    <location>
        <begin position="787"/>
        <end position="800"/>
    </location>
</feature>
<dbReference type="InterPro" id="IPR011009">
    <property type="entry name" value="Kinase-like_dom_sf"/>
</dbReference>
<feature type="region of interest" description="Disordered" evidence="2">
    <location>
        <begin position="892"/>
        <end position="911"/>
    </location>
</feature>
<dbReference type="OrthoDB" id="447103at2759"/>
<dbReference type="PANTHER" id="PTHR12984:SF3">
    <property type="entry name" value="N-TERMINAL KINASE-LIKE PROTEIN"/>
    <property type="match status" value="1"/>
</dbReference>
<dbReference type="PROSITE" id="PS50077">
    <property type="entry name" value="HEAT_REPEAT"/>
    <property type="match status" value="2"/>
</dbReference>
<dbReference type="PROSITE" id="PS50011">
    <property type="entry name" value="PROTEIN_KINASE_DOM"/>
    <property type="match status" value="1"/>
</dbReference>
<accession>A0A834LRM0</accession>
<feature type="region of interest" description="Disordered" evidence="2">
    <location>
        <begin position="1414"/>
        <end position="1576"/>
    </location>
</feature>
<feature type="domain" description="Protein kinase" evidence="3">
    <location>
        <begin position="87"/>
        <end position="415"/>
    </location>
</feature>
<gene>
    <name evidence="4" type="ORF">RHSIM_Rhsim03G0153200</name>
</gene>
<feature type="compositionally biased region" description="Polar residues" evidence="2">
    <location>
        <begin position="1471"/>
        <end position="1496"/>
    </location>
</feature>
<organism evidence="4 5">
    <name type="scientific">Rhododendron simsii</name>
    <name type="common">Sims's rhododendron</name>
    <dbReference type="NCBI Taxonomy" id="118357"/>
    <lineage>
        <taxon>Eukaryota</taxon>
        <taxon>Viridiplantae</taxon>
        <taxon>Streptophyta</taxon>
        <taxon>Embryophyta</taxon>
        <taxon>Tracheophyta</taxon>
        <taxon>Spermatophyta</taxon>
        <taxon>Magnoliopsida</taxon>
        <taxon>eudicotyledons</taxon>
        <taxon>Gunneridae</taxon>
        <taxon>Pentapetalae</taxon>
        <taxon>asterids</taxon>
        <taxon>Ericales</taxon>
        <taxon>Ericaceae</taxon>
        <taxon>Ericoideae</taxon>
        <taxon>Rhodoreae</taxon>
        <taxon>Rhododendron</taxon>
    </lineage>
</organism>
<dbReference type="InterPro" id="IPR021133">
    <property type="entry name" value="HEAT_type_2"/>
</dbReference>
<evidence type="ECO:0000256" key="2">
    <source>
        <dbReference type="SAM" id="MobiDB-lite"/>
    </source>
</evidence>
<dbReference type="Gene3D" id="1.10.510.10">
    <property type="entry name" value="Transferase(Phosphotransferase) domain 1"/>
    <property type="match status" value="2"/>
</dbReference>
<evidence type="ECO:0000256" key="1">
    <source>
        <dbReference type="PROSITE-ProRule" id="PRU00103"/>
    </source>
</evidence>
<dbReference type="InterPro" id="IPR000719">
    <property type="entry name" value="Prot_kinase_dom"/>
</dbReference>
<sequence length="1576" mass="171388">MLKFLKGVVAGSGSGPNNLPYNIGEPYSSAWGSWTHSRGTSKLTASIIDAHGNCLKIKVPITATEIMLDEPGHVVSLVQLIRKTGRIPVMKADEELSVGEVYLDVPASRARCKDDGSPVSIFSLSGSNANDGHLAAGRNGVKRLRTVRHPNILSFLHSTEAETFDDSTSKVTIYIVTEPVMPLSEKIKELGLEGIQRDEYYAWGLHRIAKAVSFLNNDCKLVHGNVCLASVVVTQTLDWKLHAFDVLSEFDGNSEASTGPMLATILFKASDYLTDVACGGESREEMDQLIIGCDVAGIYQYEWLVGAQYKPMEMSKSDWATIRKSPPWSMDSWGLTGKWSLHAFNIDSSTRAECLYILGCLIHELFSGTKLSKTEELRNTASIPKSLLSDYQRLLSSMPSRRLNSSKLAENSEYFQNKLVDTIHFMEILNLKDSVEKDTFFRKLPNLAEQLPRQIVLKKLLPLLASSLEFGSAAAPALTALLKMGSWLSSEEFSTKVLPTIVKLFASNDRAIRVSLLQHIDQYGESLSAQIVDEQVYPHVVTGFSDTSAFLRELTLKSMLVLAPKLSQRTISGSLLKYLSKLQVDEEPAIRTNTTILLGNIASYLNEGTRKRVLVNAFTVRALRDTFSPARGAGIMALCATSSSYDVNEIATRILQNVVVLTIDPDSDVRSKAFQAVDQFLQIVKQYHEKTNAGDSTGAASGAIPLPGNALLGWAMSSLTHKGKPSEQTPLASANSSVPLSPVVSSASSVMDSSNIIPVRISSSEDIADQPTPVSPSSTDGWGELENGLHEENGNKKDGWDDIEPLEEPKPSPALANIQAAQKRPVSQPKLQGTSLQPKNTVKITKNKDDDLWGSIAAPPPKSTSKPFNLKPSEKVDDDDPWAAIAAPQPTTRAKPLSAGRGRGAKPAATKLGAQRINRTSSGMDEYYAWGLHRIAKAVSFLNNDCKLVHGNVCLASVVVTQTLDWKLHAFDVLSEFDGNSEASTGPMLQYEWLVGAQYKPMEMSKSDWATIRKSPPWSIDSWGLGCLIYELFSGTKLSKTEELRDTASIPKLLLLSSHLKDSSSFAPVYFLVSQSLLPDYQRLLSSMPSRRLNSAKLAENSVASFISFFLEFGSTAAPALTALLKMGSWLSSEEFSTKVLPTIVKLFASNDRAIRVSLLQHIDQYGESLSAQIVDEQVYPHVVTGFSLTSAFLRELTLKSMLVLAPKLSQRTISGSLLKYLSKLQVDEEPAIRTNTTILLGNIASYLNEGTRKRVLINAFTVRALRDTFSPARGAGIMALCATSSSYDVNEIATWILPNVVVLTIDPDRKNSYHVAGSNSNLFSPSVVHCLPFDSLGDLLFMQVSDSPRNSDVRSKAFQAVDQFLQIVKQYHEKTNAGDSTGAASGAIPLPGNALLGASSVMDSSNIIPVRISSSEDIADQPTPVSPSSTDGWGELENGLHEENGNEKDGWDDIEPLEEPKPSPALANIQAAQKQPVSQPKLQGTSLQPKNTVKITKNKDDDLWGSIAAPPPKSTSKPFNLKPSEKVDDDDPWAAIAAPQPTTRAKPLSAGRGRGAKPAATKLGAQRINRTSSGM</sequence>
<evidence type="ECO:0000259" key="3">
    <source>
        <dbReference type="PROSITE" id="PS50011"/>
    </source>
</evidence>
<protein>
    <recommendedName>
        <fullName evidence="3">Protein kinase domain-containing protein</fullName>
    </recommendedName>
</protein>
<evidence type="ECO:0000313" key="4">
    <source>
        <dbReference type="EMBL" id="KAF7147582.1"/>
    </source>
</evidence>
<feature type="repeat" description="HEAT" evidence="1">
    <location>
        <begin position="497"/>
        <end position="535"/>
    </location>
</feature>
<feature type="region of interest" description="Disordered" evidence="2">
    <location>
        <begin position="761"/>
        <end position="881"/>
    </location>
</feature>
<dbReference type="InterPro" id="IPR051177">
    <property type="entry name" value="CIK-Related_Protein"/>
</dbReference>
<dbReference type="Gene3D" id="3.30.200.20">
    <property type="entry name" value="Phosphorylase Kinase, domain 1"/>
    <property type="match status" value="1"/>
</dbReference>
<reference evidence="4" key="1">
    <citation type="submission" date="2019-11" db="EMBL/GenBank/DDBJ databases">
        <authorList>
            <person name="Liu Y."/>
            <person name="Hou J."/>
            <person name="Li T.-Q."/>
            <person name="Guan C.-H."/>
            <person name="Wu X."/>
            <person name="Wu H.-Z."/>
            <person name="Ling F."/>
            <person name="Zhang R."/>
            <person name="Shi X.-G."/>
            <person name="Ren J.-P."/>
            <person name="Chen E.-F."/>
            <person name="Sun J.-M."/>
        </authorList>
    </citation>
    <scope>NUCLEOTIDE SEQUENCE</scope>
    <source>
        <strain evidence="4">Adult_tree_wgs_1</strain>
        <tissue evidence="4">Leaves</tissue>
    </source>
</reference>
<feature type="compositionally biased region" description="Basic and acidic residues" evidence="2">
    <location>
        <begin position="1439"/>
        <end position="1452"/>
    </location>
</feature>
<dbReference type="Pfam" id="PF14009">
    <property type="entry name" value="PADRE"/>
    <property type="match status" value="1"/>
</dbReference>
<dbReference type="InterPro" id="IPR011989">
    <property type="entry name" value="ARM-like"/>
</dbReference>
<dbReference type="Proteomes" id="UP000626092">
    <property type="component" value="Unassembled WGS sequence"/>
</dbReference>
<dbReference type="InterPro" id="IPR016024">
    <property type="entry name" value="ARM-type_fold"/>
</dbReference>